<proteinExistence type="predicted"/>
<dbReference type="PANTHER" id="PTHR37839">
    <property type="entry name" value="NA(+)-TRANSLOCATING NADH-QUINONE REDUCTASE SUBUNIT A"/>
    <property type="match status" value="1"/>
</dbReference>
<organism evidence="3 4">
    <name type="scientific">Neoaquamicrobium microcysteis</name>
    <dbReference type="NCBI Taxonomy" id="2682781"/>
    <lineage>
        <taxon>Bacteria</taxon>
        <taxon>Pseudomonadati</taxon>
        <taxon>Pseudomonadota</taxon>
        <taxon>Alphaproteobacteria</taxon>
        <taxon>Hyphomicrobiales</taxon>
        <taxon>Phyllobacteriaceae</taxon>
        <taxon>Neoaquamicrobium</taxon>
    </lineage>
</organism>
<keyword evidence="4" id="KW-1185">Reference proteome</keyword>
<gene>
    <name evidence="3" type="ORF">FY036_01375</name>
</gene>
<reference evidence="3 4" key="1">
    <citation type="submission" date="2019-08" db="EMBL/GenBank/DDBJ databases">
        <authorList>
            <person name="Seo Y.L."/>
        </authorList>
    </citation>
    <scope>NUCLEOTIDE SEQUENCE [LARGE SCALE GENOMIC DNA]</scope>
    <source>
        <strain evidence="3 4">MaA-C15</strain>
    </source>
</reference>
<sequence length="380" mass="40278">MRVDALVSEGERVEQGQPVLRSRRHPQMVLVAPVGGDVAALDIGPGRRLSSIVFFHDGKAGRHVHEAARSADDGGTIRAALLAGGLWTMFRSRPFGRIAAPQEMPAAIFVMAADSRPGAPSPAIAINGREEAFARGLAALLQLTNGPVYLCHDKAYAATGATPRDDRLRPALVGPAHPHGLAGFQMALRHPALPNAPVWDVHAEDVAGIGAFLVEGLVPQTRLVSVAGPALREARLVRCQPGADLRGLCYDILKPGPHRLLVGCGQEARWLGPWHRQVTALAGRSEAPRRNWFSKALKGASRPMPIIPTAALDHAFGGILPAAPLARAIAANDAETAVQLGALSLLEEDLALADFVTAASPRLSRMLRAMIDQIAREEAA</sequence>
<dbReference type="RefSeq" id="WP_210247462.1">
    <property type="nucleotide sequence ID" value="NZ_VSZS01000048.1"/>
</dbReference>
<dbReference type="Pfam" id="PF24836">
    <property type="entry name" value="NQRA_2nd"/>
    <property type="match status" value="1"/>
</dbReference>
<dbReference type="Pfam" id="PF05896">
    <property type="entry name" value="NQRA_N"/>
    <property type="match status" value="1"/>
</dbReference>
<evidence type="ECO:0000259" key="1">
    <source>
        <dbReference type="Pfam" id="PF05896"/>
    </source>
</evidence>
<feature type="domain" description="NqrA second alpha/beta" evidence="2">
    <location>
        <begin position="76"/>
        <end position="216"/>
    </location>
</feature>
<dbReference type="InterPro" id="IPR008703">
    <property type="entry name" value="NqrA"/>
</dbReference>
<dbReference type="PANTHER" id="PTHR37839:SF1">
    <property type="entry name" value="NA(+)-TRANSLOCATING NADH-QUINONE REDUCTASE SUBUNIT A"/>
    <property type="match status" value="1"/>
</dbReference>
<dbReference type="AlphaFoldDB" id="A0A5D4H9J4"/>
<evidence type="ECO:0000313" key="4">
    <source>
        <dbReference type="Proteomes" id="UP000323258"/>
    </source>
</evidence>
<accession>A0A5D4H9J4</accession>
<feature type="domain" description="NqrA N-terminal barrel-sandwich hybrid" evidence="1">
    <location>
        <begin position="3"/>
        <end position="53"/>
    </location>
</feature>
<dbReference type="GO" id="GO:0006814">
    <property type="term" value="P:sodium ion transport"/>
    <property type="evidence" value="ECO:0007669"/>
    <property type="project" value="InterPro"/>
</dbReference>
<reference evidence="3 4" key="2">
    <citation type="submission" date="2019-09" db="EMBL/GenBank/DDBJ databases">
        <title>Mesorhizobium sp. MaA-C15 isolated from Microcystis aeruginosa.</title>
        <authorList>
            <person name="Jeong S.E."/>
            <person name="Jin H.M."/>
            <person name="Jeon C.O."/>
        </authorList>
    </citation>
    <scope>NUCLEOTIDE SEQUENCE [LARGE SCALE GENOMIC DNA]</scope>
    <source>
        <strain evidence="3 4">MaA-C15</strain>
    </source>
</reference>
<dbReference type="Proteomes" id="UP000323258">
    <property type="component" value="Unassembled WGS sequence"/>
</dbReference>
<dbReference type="GO" id="GO:0016655">
    <property type="term" value="F:oxidoreductase activity, acting on NAD(P)H, quinone or similar compound as acceptor"/>
    <property type="evidence" value="ECO:0007669"/>
    <property type="project" value="InterPro"/>
</dbReference>
<dbReference type="InterPro" id="IPR056148">
    <property type="entry name" value="NQRA_2nd"/>
</dbReference>
<protein>
    <submittedName>
        <fullName evidence="3">Na(+)-translocating NADH-quinone reductase subunit A</fullName>
    </submittedName>
</protein>
<evidence type="ECO:0000259" key="2">
    <source>
        <dbReference type="Pfam" id="PF24836"/>
    </source>
</evidence>
<dbReference type="InterPro" id="IPR056147">
    <property type="entry name" value="NQRA_N"/>
</dbReference>
<dbReference type="EMBL" id="VSZS01000048">
    <property type="protein sequence ID" value="TYR36125.1"/>
    <property type="molecule type" value="Genomic_DNA"/>
</dbReference>
<name>A0A5D4H9J4_9HYPH</name>
<evidence type="ECO:0000313" key="3">
    <source>
        <dbReference type="EMBL" id="TYR36125.1"/>
    </source>
</evidence>
<comment type="caution">
    <text evidence="3">The sequence shown here is derived from an EMBL/GenBank/DDBJ whole genome shotgun (WGS) entry which is preliminary data.</text>
</comment>